<evidence type="ECO:0000313" key="3">
    <source>
        <dbReference type="Proteomes" id="UP000827892"/>
    </source>
</evidence>
<protein>
    <recommendedName>
        <fullName evidence="1">Protein kinase domain-containing protein</fullName>
    </recommendedName>
</protein>
<dbReference type="FunFam" id="1.10.510.10:FF:002040">
    <property type="entry name" value="Protein CBG10613"/>
    <property type="match status" value="1"/>
</dbReference>
<dbReference type="AlphaFoldDB" id="A0AAE8ZV96"/>
<dbReference type="PANTHER" id="PTHR11909">
    <property type="entry name" value="CASEIN KINASE-RELATED"/>
    <property type="match status" value="1"/>
</dbReference>
<evidence type="ECO:0000313" key="2">
    <source>
        <dbReference type="EMBL" id="ULT85317.1"/>
    </source>
</evidence>
<sequence>MVEVFEIDEDRFVVLGRKGIPLASIFKDTLFHCSMVNTIRIGDVRPQSIRCKVDETGELHISLSNFGLTATTNPPPMPPSGNTPIQHGTFQSLSAIRGNQYVPIDDYIARECQSTLYPFAKKGALPLEPVRFSSESLRVDRRHLPASRRHQRGRTYIQKGAILHNRFQVETHAGAFNGERCLYAIDLQENQQVTLKAFLPEDPRIHAHIEFFQECGGMQGIPQFIDHFSTLGSEFIAHSHKGVRLRSILNSRLFHISMENTIRLGYRLFRILHSVHLKGFLHRDIRPLTITCDVDQNEELGVNLSYFGHAARIDTPPANNPVILGPYQSLHVSRGGAYSRIDDYISIIIVMLTCQGVNPFDFNTNSHLNHIQKKENFHADPYSFLTPETAWLGDLYLQLVEMRADRFSHLQIMAALRRAVPGIDPQTVITYHNDPANGYLLID</sequence>
<dbReference type="Gene3D" id="1.10.510.10">
    <property type="entry name" value="Transferase(Phosphotransferase) domain 1"/>
    <property type="match status" value="1"/>
</dbReference>
<dbReference type="SUPFAM" id="SSF56112">
    <property type="entry name" value="Protein kinase-like (PK-like)"/>
    <property type="match status" value="1"/>
</dbReference>
<proteinExistence type="predicted"/>
<dbReference type="Proteomes" id="UP000827892">
    <property type="component" value="Chromosome X"/>
</dbReference>
<evidence type="ECO:0000259" key="1">
    <source>
        <dbReference type="PROSITE" id="PS50011"/>
    </source>
</evidence>
<gene>
    <name evidence="2" type="ORF">L3Y34_013846</name>
</gene>
<reference evidence="2 3" key="1">
    <citation type="submission" date="2022-05" db="EMBL/GenBank/DDBJ databases">
        <title>Chromosome-level reference genomes for two strains of Caenorhabditis briggsae: an improved platform for comparative genomics.</title>
        <authorList>
            <person name="Stevens L."/>
            <person name="Andersen E.C."/>
        </authorList>
    </citation>
    <scope>NUCLEOTIDE SEQUENCE [LARGE SCALE GENOMIC DNA]</scope>
    <source>
        <strain evidence="2">QX1410_ONT</strain>
        <tissue evidence="2">Whole-organism</tissue>
    </source>
</reference>
<name>A0AAE8ZV96_CAEBR</name>
<accession>A0AAE8ZV96</accession>
<dbReference type="GO" id="GO:0004672">
    <property type="term" value="F:protein kinase activity"/>
    <property type="evidence" value="ECO:0007669"/>
    <property type="project" value="InterPro"/>
</dbReference>
<feature type="domain" description="Protein kinase" evidence="1">
    <location>
        <begin position="167"/>
        <end position="443"/>
    </location>
</feature>
<dbReference type="InterPro" id="IPR050235">
    <property type="entry name" value="CK1_Ser-Thr_kinase"/>
</dbReference>
<dbReference type="EMBL" id="CP090896">
    <property type="protein sequence ID" value="ULT85317.1"/>
    <property type="molecule type" value="Genomic_DNA"/>
</dbReference>
<dbReference type="InterPro" id="IPR011009">
    <property type="entry name" value="Kinase-like_dom_sf"/>
</dbReference>
<organism evidence="2 3">
    <name type="scientific">Caenorhabditis briggsae</name>
    <dbReference type="NCBI Taxonomy" id="6238"/>
    <lineage>
        <taxon>Eukaryota</taxon>
        <taxon>Metazoa</taxon>
        <taxon>Ecdysozoa</taxon>
        <taxon>Nematoda</taxon>
        <taxon>Chromadorea</taxon>
        <taxon>Rhabditida</taxon>
        <taxon>Rhabditina</taxon>
        <taxon>Rhabditomorpha</taxon>
        <taxon>Rhabditoidea</taxon>
        <taxon>Rhabditidae</taxon>
        <taxon>Peloderinae</taxon>
        <taxon>Caenorhabditis</taxon>
    </lineage>
</organism>
<dbReference type="GO" id="GO:0005524">
    <property type="term" value="F:ATP binding"/>
    <property type="evidence" value="ECO:0007669"/>
    <property type="project" value="InterPro"/>
</dbReference>
<dbReference type="InterPro" id="IPR000719">
    <property type="entry name" value="Prot_kinase_dom"/>
</dbReference>
<dbReference type="PROSITE" id="PS50011">
    <property type="entry name" value="PROTEIN_KINASE_DOM"/>
    <property type="match status" value="1"/>
</dbReference>